<evidence type="ECO:0000313" key="15">
    <source>
        <dbReference type="EMBL" id="PQM26600.1"/>
    </source>
</evidence>
<evidence type="ECO:0000256" key="10">
    <source>
        <dbReference type="ARBA" id="ARBA00023299"/>
    </source>
</evidence>
<evidence type="ECO:0000256" key="6">
    <source>
        <dbReference type="ARBA" id="ARBA00022605"/>
    </source>
</evidence>
<comment type="catalytic activity">
    <reaction evidence="13">
        <text>O-phospho-D-serine + H2O = D-serine + phosphate</text>
        <dbReference type="Rhea" id="RHEA:24873"/>
        <dbReference type="ChEBI" id="CHEBI:15377"/>
        <dbReference type="ChEBI" id="CHEBI:35247"/>
        <dbReference type="ChEBI" id="CHEBI:43474"/>
        <dbReference type="ChEBI" id="CHEBI:58680"/>
        <dbReference type="EC" id="3.1.3.3"/>
    </reaction>
</comment>
<dbReference type="UniPathway" id="UPA00135">
    <property type="reaction ID" value="UER00198"/>
</dbReference>
<dbReference type="Proteomes" id="UP000238954">
    <property type="component" value="Chromosome"/>
</dbReference>
<keyword evidence="6" id="KW-0028">Amino-acid biosynthesis</keyword>
<keyword evidence="10" id="KW-0718">Serine biosynthesis</keyword>
<dbReference type="GO" id="GO:0000287">
    <property type="term" value="F:magnesium ion binding"/>
    <property type="evidence" value="ECO:0007669"/>
    <property type="project" value="TreeGrafter"/>
</dbReference>
<evidence type="ECO:0000256" key="11">
    <source>
        <dbReference type="ARBA" id="ARBA00031693"/>
    </source>
</evidence>
<dbReference type="PANTHER" id="PTHR43344:SF2">
    <property type="entry name" value="PHOSPHOSERINE PHOSPHATASE"/>
    <property type="match status" value="1"/>
</dbReference>
<dbReference type="GO" id="GO:0005737">
    <property type="term" value="C:cytoplasm"/>
    <property type="evidence" value="ECO:0007669"/>
    <property type="project" value="TreeGrafter"/>
</dbReference>
<evidence type="ECO:0000256" key="8">
    <source>
        <dbReference type="ARBA" id="ARBA00022801"/>
    </source>
</evidence>
<keyword evidence="8" id="KW-0378">Hydrolase</keyword>
<evidence type="ECO:0000256" key="3">
    <source>
        <dbReference type="ARBA" id="ARBA00009184"/>
    </source>
</evidence>
<comment type="cofactor">
    <cofactor evidence="1">
        <name>Mg(2+)</name>
        <dbReference type="ChEBI" id="CHEBI:18420"/>
    </cofactor>
</comment>
<dbReference type="NCBIfam" id="TIGR00338">
    <property type="entry name" value="serB"/>
    <property type="match status" value="1"/>
</dbReference>
<dbReference type="SUPFAM" id="SSF56784">
    <property type="entry name" value="HAD-like"/>
    <property type="match status" value="1"/>
</dbReference>
<evidence type="ECO:0000256" key="14">
    <source>
        <dbReference type="PIRSR" id="PIRSR604469-1"/>
    </source>
</evidence>
<evidence type="ECO:0000256" key="12">
    <source>
        <dbReference type="ARBA" id="ARBA00048138"/>
    </source>
</evidence>
<comment type="similarity">
    <text evidence="3">Belongs to the HAD-like hydrolase superfamily. SerB family.</text>
</comment>
<dbReference type="SFLD" id="SFLDG01137">
    <property type="entry name" value="C1.6.1:_Phosphoserine_Phosphat"/>
    <property type="match status" value="1"/>
</dbReference>
<evidence type="ECO:0000313" key="16">
    <source>
        <dbReference type="Proteomes" id="UP000238954"/>
    </source>
</evidence>
<reference evidence="16" key="1">
    <citation type="submission" date="2017-11" db="EMBL/GenBank/DDBJ databases">
        <title>The complete genome sequence of Sphingopyxis pomeranensis sp. nov. strain WS5A3p.</title>
        <authorList>
            <person name="Kaminski M.A."/>
        </authorList>
    </citation>
    <scope>NUCLEOTIDE SEQUENCE [LARGE SCALE GENOMIC DNA]</scope>
    <source>
        <strain evidence="16">WS5A3p</strain>
    </source>
</reference>
<comment type="catalytic activity">
    <reaction evidence="12">
        <text>O-phospho-L-serine + H2O = L-serine + phosphate</text>
        <dbReference type="Rhea" id="RHEA:21208"/>
        <dbReference type="ChEBI" id="CHEBI:15377"/>
        <dbReference type="ChEBI" id="CHEBI:33384"/>
        <dbReference type="ChEBI" id="CHEBI:43474"/>
        <dbReference type="ChEBI" id="CHEBI:57524"/>
        <dbReference type="EC" id="3.1.3.3"/>
    </reaction>
</comment>
<keyword evidence="16" id="KW-1185">Reference proteome</keyword>
<dbReference type="NCBIfam" id="TIGR01488">
    <property type="entry name" value="HAD-SF-IB"/>
    <property type="match status" value="1"/>
</dbReference>
<evidence type="ECO:0000256" key="4">
    <source>
        <dbReference type="ARBA" id="ARBA00012640"/>
    </source>
</evidence>
<dbReference type="OrthoDB" id="9792539at2"/>
<comment type="caution">
    <text evidence="15">The sequence shown here is derived from an EMBL/GenBank/DDBJ whole genome shotgun (WGS) entry which is preliminary data.</text>
</comment>
<dbReference type="Pfam" id="PF12710">
    <property type="entry name" value="HAD"/>
    <property type="match status" value="1"/>
</dbReference>
<evidence type="ECO:0000256" key="5">
    <source>
        <dbReference type="ARBA" id="ARBA00015196"/>
    </source>
</evidence>
<dbReference type="InterPro" id="IPR036412">
    <property type="entry name" value="HAD-like_sf"/>
</dbReference>
<dbReference type="AlphaFoldDB" id="A0A2S8B2N0"/>
<evidence type="ECO:0000256" key="1">
    <source>
        <dbReference type="ARBA" id="ARBA00001946"/>
    </source>
</evidence>
<dbReference type="InterPro" id="IPR050582">
    <property type="entry name" value="HAD-like_SerB"/>
</dbReference>
<evidence type="ECO:0000256" key="2">
    <source>
        <dbReference type="ARBA" id="ARBA00005135"/>
    </source>
</evidence>
<dbReference type="InterPro" id="IPR023214">
    <property type="entry name" value="HAD_sf"/>
</dbReference>
<feature type="active site" description="Proton donor" evidence="14">
    <location>
        <position position="86"/>
    </location>
</feature>
<sequence length="294" mass="31314">MFVATLIAAGKLTDEVVREAIDRLDTTGHDVGAPHWIDEHDAADIFFQGSLVSARAELAKMDHGTLDVVVQPFGDRTKKLIIADMDSTMITVECIDELADYAGIKDQVAAITAKAMRGEVDFRGALTERVALLRGLDESVLAECRVERVRLTRGARTLVQTMKAHGAHSVLVTGGFTAFAGPVGEAIGFDTVVANRLLIEDGKLTGTVSEPIVDKDAKLETLKREAAKHGLPLGDTLAVGDGANDIPMLTAAGLGVGYYPHPAAAEAAAAVIRHHDLTALLWAQGYSRRSWVLG</sequence>
<feature type="active site" description="Nucleophile" evidence="14">
    <location>
        <position position="84"/>
    </location>
</feature>
<dbReference type="SFLD" id="SFLDF00029">
    <property type="entry name" value="phosphoserine_phosphatase"/>
    <property type="match status" value="1"/>
</dbReference>
<dbReference type="Gene3D" id="3.40.50.1000">
    <property type="entry name" value="HAD superfamily/HAD-like"/>
    <property type="match status" value="1"/>
</dbReference>
<gene>
    <name evidence="15" type="primary">serB</name>
    <name evidence="15" type="ORF">CVO77_16430</name>
</gene>
<dbReference type="PANTHER" id="PTHR43344">
    <property type="entry name" value="PHOSPHOSERINE PHOSPHATASE"/>
    <property type="match status" value="1"/>
</dbReference>
<dbReference type="SFLD" id="SFLDS00003">
    <property type="entry name" value="Haloacid_Dehalogenase"/>
    <property type="match status" value="1"/>
</dbReference>
<proteinExistence type="inferred from homology"/>
<evidence type="ECO:0000256" key="9">
    <source>
        <dbReference type="ARBA" id="ARBA00022842"/>
    </source>
</evidence>
<dbReference type="CDD" id="cd07500">
    <property type="entry name" value="HAD_PSP"/>
    <property type="match status" value="1"/>
</dbReference>
<protein>
    <recommendedName>
        <fullName evidence="5">Phosphoserine phosphatase</fullName>
        <ecNumber evidence="4">3.1.3.3</ecNumber>
    </recommendedName>
    <alternativeName>
        <fullName evidence="11">O-phosphoserine phosphohydrolase</fullName>
    </alternativeName>
</protein>
<dbReference type="GO" id="GO:0036424">
    <property type="term" value="F:L-phosphoserine phosphatase activity"/>
    <property type="evidence" value="ECO:0007669"/>
    <property type="project" value="InterPro"/>
</dbReference>
<accession>A0A2S8B2N0</accession>
<keyword evidence="9" id="KW-0460">Magnesium</keyword>
<dbReference type="GO" id="GO:0006564">
    <property type="term" value="P:L-serine biosynthetic process"/>
    <property type="evidence" value="ECO:0007669"/>
    <property type="project" value="UniProtKB-KW"/>
</dbReference>
<dbReference type="EC" id="3.1.3.3" evidence="4"/>
<dbReference type="InterPro" id="IPR004469">
    <property type="entry name" value="PSP"/>
</dbReference>
<dbReference type="EMBL" id="PHFW01000003">
    <property type="protein sequence ID" value="PQM26600.1"/>
    <property type="molecule type" value="Genomic_DNA"/>
</dbReference>
<comment type="pathway">
    <text evidence="2">Amino-acid biosynthesis; L-serine biosynthesis; L-serine from 3-phospho-D-glycerate: step 3/3.</text>
</comment>
<evidence type="ECO:0000256" key="13">
    <source>
        <dbReference type="ARBA" id="ARBA00048523"/>
    </source>
</evidence>
<dbReference type="SFLD" id="SFLDG01136">
    <property type="entry name" value="C1.6:_Phosphoserine_Phosphatas"/>
    <property type="match status" value="1"/>
</dbReference>
<keyword evidence="7" id="KW-0479">Metal-binding</keyword>
<evidence type="ECO:0000256" key="7">
    <source>
        <dbReference type="ARBA" id="ARBA00022723"/>
    </source>
</evidence>
<dbReference type="RefSeq" id="WP_105999973.1">
    <property type="nucleotide sequence ID" value="NZ_CM009578.1"/>
</dbReference>
<organism evidence="15 16">
    <name type="scientific">Sphingopyxis lindanitolerans</name>
    <dbReference type="NCBI Taxonomy" id="2054227"/>
    <lineage>
        <taxon>Bacteria</taxon>
        <taxon>Pseudomonadati</taxon>
        <taxon>Pseudomonadota</taxon>
        <taxon>Alphaproteobacteria</taxon>
        <taxon>Sphingomonadales</taxon>
        <taxon>Sphingomonadaceae</taxon>
        <taxon>Sphingopyxis</taxon>
    </lineage>
</organism>
<name>A0A2S8B2N0_9SPHN</name>